<dbReference type="STRING" id="797299.HALLA_11325"/>
<proteinExistence type="predicted"/>
<sequence length="530" mass="57052">MSNRGRPRVLSISPRVLSSRSLAALQDARDYFDPDLVLIPGPSRAPQADARARHVFDVPVVHPPLANASEPVRRHDIGSHSLFAVPSADALGDAEQALEHRLETAPSIAGVVCDDVTTTVRPTALETDLAHRSALSAALPAGKTTTVLTGGLPAGYDERWRLAADDGAVVGVGVDDGNSQVESTEGTTVGVRIVGIGSREGYGTAGSLSAIAFDAGSDGDIGSDGDPENPDVEVLETLPADEFGLEAVSGIGPKTADKLERRGVASRSDLLETSVETLASMSGIGRQTAVRMHQHATVLESGAPRRLSDETLPAEDRPRPPLCLDIETDGLSPTIIWQIGAYDPATDEYRAFVERSDPTEPGAVLESFCDWLFGVHPDRALLTWNGWRFDYRHLESFLTRHVPRYLDAWDDVAKLDLYGWAVTDENAVLPGRTNALEDVSAALGYEGAATGLDGAQTARAYQRFIRTGTELEWDRHETYCEDDCRAVWYVYEQLQTAEKSTAESRTAPLDERMSTSDSPTTGSQTGLGDF</sequence>
<dbReference type="SUPFAM" id="SSF53098">
    <property type="entry name" value="Ribonuclease H-like"/>
    <property type="match status" value="1"/>
</dbReference>
<dbReference type="GO" id="GO:0000166">
    <property type="term" value="F:nucleotide binding"/>
    <property type="evidence" value="ECO:0007669"/>
    <property type="project" value="InterPro"/>
</dbReference>
<dbReference type="GeneID" id="25145046"/>
<keyword evidence="4" id="KW-1185">Reference proteome</keyword>
<dbReference type="RefSeq" id="WP_049952566.1">
    <property type="nucleotide sequence ID" value="NZ_CP007055.1"/>
</dbReference>
<evidence type="ECO:0000256" key="1">
    <source>
        <dbReference type="SAM" id="MobiDB-lite"/>
    </source>
</evidence>
<dbReference type="InterPro" id="IPR038720">
    <property type="entry name" value="YprB_RNase_H-like_dom"/>
</dbReference>
<dbReference type="InterPro" id="IPR010995">
    <property type="entry name" value="DNA_repair_Rad51/TF_NusA_a-hlx"/>
</dbReference>
<accession>W0JKV4</accession>
<dbReference type="eggNOG" id="arCOG03131">
    <property type="taxonomic scope" value="Archaea"/>
</dbReference>
<feature type="region of interest" description="Disordered" evidence="1">
    <location>
        <begin position="302"/>
        <end position="321"/>
    </location>
</feature>
<dbReference type="InterPro" id="IPR012337">
    <property type="entry name" value="RNaseH-like_sf"/>
</dbReference>
<feature type="region of interest" description="Disordered" evidence="1">
    <location>
        <begin position="500"/>
        <end position="530"/>
    </location>
</feature>
<dbReference type="Pfam" id="PF14520">
    <property type="entry name" value="HHH_5"/>
    <property type="match status" value="1"/>
</dbReference>
<dbReference type="InterPro" id="IPR036397">
    <property type="entry name" value="RNaseH_sf"/>
</dbReference>
<dbReference type="PATRIC" id="fig|797299.3.peg.1298"/>
<feature type="domain" description="YprB ribonuclease H-like" evidence="2">
    <location>
        <begin position="322"/>
        <end position="494"/>
    </location>
</feature>
<dbReference type="AlphaFoldDB" id="W0JKV4"/>
<dbReference type="KEGG" id="hlr:HALLA_11325"/>
<dbReference type="Pfam" id="PF13482">
    <property type="entry name" value="RNase_H_2"/>
    <property type="match status" value="1"/>
</dbReference>
<dbReference type="OrthoDB" id="50367at2157"/>
<reference evidence="3 4" key="1">
    <citation type="submission" date="2014-01" db="EMBL/GenBank/DDBJ databases">
        <authorList>
            <consortium name="DOE Joint Genome Institute"/>
            <person name="Anderson I."/>
            <person name="Huntemann M."/>
            <person name="Han J."/>
            <person name="Chen A."/>
            <person name="Kyrpides N."/>
            <person name="Mavromatis K."/>
            <person name="Markowitz V."/>
            <person name="Palaniappan K."/>
            <person name="Ivanova N."/>
            <person name="Schaumberg A."/>
            <person name="Pati A."/>
            <person name="Liolios K."/>
            <person name="Nordberg H.P."/>
            <person name="Cantor M.N."/>
            <person name="Hua S.X."/>
            <person name="Woyke T."/>
        </authorList>
    </citation>
    <scope>NUCLEOTIDE SEQUENCE [LARGE SCALE GENOMIC DNA]</scope>
    <source>
        <strain evidence="3 4">XH-48</strain>
    </source>
</reference>
<dbReference type="Gene3D" id="3.30.420.10">
    <property type="entry name" value="Ribonuclease H-like superfamily/Ribonuclease H"/>
    <property type="match status" value="1"/>
</dbReference>
<dbReference type="Proteomes" id="UP000019024">
    <property type="component" value="Chromosome"/>
</dbReference>
<dbReference type="GO" id="GO:0003676">
    <property type="term" value="F:nucleic acid binding"/>
    <property type="evidence" value="ECO:0007669"/>
    <property type="project" value="InterPro"/>
</dbReference>
<protein>
    <recommendedName>
        <fullName evidence="2">YprB ribonuclease H-like domain-containing protein</fullName>
    </recommendedName>
</protein>
<gene>
    <name evidence="3" type="ORF">HALLA_11325</name>
</gene>
<dbReference type="SUPFAM" id="SSF47794">
    <property type="entry name" value="Rad51 N-terminal domain-like"/>
    <property type="match status" value="1"/>
</dbReference>
<feature type="compositionally biased region" description="Polar residues" evidence="1">
    <location>
        <begin position="515"/>
        <end position="530"/>
    </location>
</feature>
<evidence type="ECO:0000313" key="3">
    <source>
        <dbReference type="EMBL" id="AHF99365.1"/>
    </source>
</evidence>
<dbReference type="EMBL" id="CP007055">
    <property type="protein sequence ID" value="AHF99365.1"/>
    <property type="molecule type" value="Genomic_DNA"/>
</dbReference>
<name>W0JKV4_9EURY</name>
<dbReference type="Gene3D" id="1.10.150.20">
    <property type="entry name" value="5' to 3' exonuclease, C-terminal subdomain"/>
    <property type="match status" value="1"/>
</dbReference>
<evidence type="ECO:0000313" key="4">
    <source>
        <dbReference type="Proteomes" id="UP000019024"/>
    </source>
</evidence>
<organism evidence="3 4">
    <name type="scientific">Halostagnicola larsenii XH-48</name>
    <dbReference type="NCBI Taxonomy" id="797299"/>
    <lineage>
        <taxon>Archaea</taxon>
        <taxon>Methanobacteriati</taxon>
        <taxon>Methanobacteriota</taxon>
        <taxon>Stenosarchaea group</taxon>
        <taxon>Halobacteria</taxon>
        <taxon>Halobacteriales</taxon>
        <taxon>Natrialbaceae</taxon>
        <taxon>Halostagnicola</taxon>
    </lineage>
</organism>
<evidence type="ECO:0000259" key="2">
    <source>
        <dbReference type="Pfam" id="PF13482"/>
    </source>
</evidence>
<feature type="compositionally biased region" description="Basic and acidic residues" evidence="1">
    <location>
        <begin position="306"/>
        <end position="319"/>
    </location>
</feature>
<dbReference type="HOGENOM" id="CLU_039905_0_0_2"/>